<dbReference type="RefSeq" id="WP_108958356.1">
    <property type="nucleotide sequence ID" value="NZ_BFAZ01000002.1"/>
</dbReference>
<dbReference type="OrthoDB" id="332198at2"/>
<organism evidence="1 2">
    <name type="scientific">Leptospira ellinghausenii</name>
    <dbReference type="NCBI Taxonomy" id="1917822"/>
    <lineage>
        <taxon>Bacteria</taxon>
        <taxon>Pseudomonadati</taxon>
        <taxon>Spirochaetota</taxon>
        <taxon>Spirochaetia</taxon>
        <taxon>Leptospirales</taxon>
        <taxon>Leptospiraceae</taxon>
        <taxon>Leptospira</taxon>
    </lineage>
</organism>
<reference evidence="2" key="1">
    <citation type="journal article" date="2019" name="Microbiol. Immunol.">
        <title>Molecular and phenotypic characterization of Leptospira johnsonii sp. nov., Leptospira ellinghausenii sp. nov. and Leptospira ryugenii sp. nov. isolated from soil and water in Japan.</title>
        <authorList>
            <person name="Masuzawa T."/>
            <person name="Saito M."/>
            <person name="Nakao R."/>
            <person name="Nikaido Y."/>
            <person name="Matsumoto M."/>
            <person name="Ogawa M."/>
            <person name="Yokoyama M."/>
            <person name="Hidaka Y."/>
            <person name="Tomita J."/>
            <person name="Sakakibara K."/>
            <person name="Suzuki K."/>
            <person name="Yasuda S."/>
            <person name="Sato H."/>
            <person name="Yamaguchi M."/>
            <person name="Yoshida S.I."/>
            <person name="Koizumi N."/>
            <person name="Kawamura Y."/>
        </authorList>
    </citation>
    <scope>NUCLEOTIDE SEQUENCE [LARGE SCALE GENOMIC DNA]</scope>
    <source>
        <strain evidence="2">E18</strain>
    </source>
</reference>
<evidence type="ECO:0000313" key="1">
    <source>
        <dbReference type="EMBL" id="GBF41140.1"/>
    </source>
</evidence>
<keyword evidence="2" id="KW-1185">Reference proteome</keyword>
<name>A0A2P2D931_9LEPT</name>
<comment type="caution">
    <text evidence="1">The sequence shown here is derived from an EMBL/GenBank/DDBJ whole genome shotgun (WGS) entry which is preliminary data.</text>
</comment>
<accession>A0A2P2D931</accession>
<dbReference type="EMBL" id="BFAZ01000002">
    <property type="protein sequence ID" value="GBF41140.1"/>
    <property type="molecule type" value="Genomic_DNA"/>
</dbReference>
<protein>
    <submittedName>
        <fullName evidence="1">Uncharacterized protein</fullName>
    </submittedName>
</protein>
<evidence type="ECO:0000313" key="2">
    <source>
        <dbReference type="Proteomes" id="UP000245206"/>
    </source>
</evidence>
<dbReference type="AlphaFoldDB" id="A0A2P2D931"/>
<proteinExistence type="predicted"/>
<gene>
    <name evidence="1" type="ORF">LPTSP2_04110</name>
</gene>
<dbReference type="Proteomes" id="UP000245206">
    <property type="component" value="Unassembled WGS sequence"/>
</dbReference>
<sequence>MNKKILVFLICFLYLSCVHWGDYKQVNLEPQKITDQDILVTGRSCSILFIPLVPKFDVAIKAALEKAQGKRGLKNPLIKDEYFFIFRCMSVEGYATDSI</sequence>